<dbReference type="RefSeq" id="WP_253619918.1">
    <property type="nucleotide sequence ID" value="NZ_JAMZDE010000008.1"/>
</dbReference>
<protein>
    <submittedName>
        <fullName evidence="1">Uncharacterized protein</fullName>
    </submittedName>
</protein>
<organism evidence="1 2">
    <name type="scientific">Idiomarina rhizosphaerae</name>
    <dbReference type="NCBI Taxonomy" id="2961572"/>
    <lineage>
        <taxon>Bacteria</taxon>
        <taxon>Pseudomonadati</taxon>
        <taxon>Pseudomonadota</taxon>
        <taxon>Gammaproteobacteria</taxon>
        <taxon>Alteromonadales</taxon>
        <taxon>Idiomarinaceae</taxon>
        <taxon>Idiomarina</taxon>
    </lineage>
</organism>
<evidence type="ECO:0000313" key="1">
    <source>
        <dbReference type="EMBL" id="MCP1340039.1"/>
    </source>
</evidence>
<name>A0A9X2FVM7_9GAMM</name>
<keyword evidence="2" id="KW-1185">Reference proteome</keyword>
<dbReference type="Proteomes" id="UP001139474">
    <property type="component" value="Unassembled WGS sequence"/>
</dbReference>
<accession>A0A9X2FVM7</accession>
<dbReference type="AlphaFoldDB" id="A0A9X2FVM7"/>
<gene>
    <name evidence="1" type="ORF">NJR55_10630</name>
</gene>
<proteinExistence type="predicted"/>
<evidence type="ECO:0000313" key="2">
    <source>
        <dbReference type="Proteomes" id="UP001139474"/>
    </source>
</evidence>
<comment type="caution">
    <text evidence="1">The sequence shown here is derived from an EMBL/GenBank/DDBJ whole genome shotgun (WGS) entry which is preliminary data.</text>
</comment>
<dbReference type="EMBL" id="JAMZDE010000008">
    <property type="protein sequence ID" value="MCP1340039.1"/>
    <property type="molecule type" value="Genomic_DNA"/>
</dbReference>
<sequence length="273" mass="30509">MKVEIKKVWRALRPTVKDGFTFNEIKDAVAAAALPVEELGHLQQKSLPAKGASKGELLDALDGLISREPDPDKAIQNLVAAMLEQNSHLETRISDCAQRFGWKLVDGQLRPLDFQIDDAVKDFSEEVKNLLRTAYRRFGEGDYSGAMTAVCSALDAVTNNLYRVHDLGNPNDDSYQQRVSRSFAVLEPAYRDKFNQMTDDSNEVNRLWQNYRGAINQAAYVMGSFRRNASDVHGVSACPPELIRHAIDSGTFIIRSITSETSENLQQDDAPDF</sequence>
<reference evidence="1" key="1">
    <citation type="submission" date="2022-06" db="EMBL/GenBank/DDBJ databases">
        <title>Idiomarina rhizosphaerae M1R2S28.</title>
        <authorList>
            <person name="Sun J.-Q."/>
            <person name="Li L.-F."/>
        </authorList>
    </citation>
    <scope>NUCLEOTIDE SEQUENCE</scope>
    <source>
        <strain evidence="1">M1R2S28</strain>
    </source>
</reference>